<keyword evidence="2" id="KW-1185">Reference proteome</keyword>
<protein>
    <submittedName>
        <fullName evidence="1">Uncharacterized protein</fullName>
    </submittedName>
</protein>
<reference evidence="1 2" key="1">
    <citation type="journal article" date="2015" name="Genome Biol. Evol.">
        <title>Phylogenomic analyses indicate that early fungi evolved digesting cell walls of algal ancestors of land plants.</title>
        <authorList>
            <person name="Chang Y."/>
            <person name="Wang S."/>
            <person name="Sekimoto S."/>
            <person name="Aerts A.L."/>
            <person name="Choi C."/>
            <person name="Clum A."/>
            <person name="LaButti K.M."/>
            <person name="Lindquist E.A."/>
            <person name="Yee Ngan C."/>
            <person name="Ohm R.A."/>
            <person name="Salamov A.A."/>
            <person name="Grigoriev I.V."/>
            <person name="Spatafora J.W."/>
            <person name="Berbee M.L."/>
        </authorList>
    </citation>
    <scope>NUCLEOTIDE SEQUENCE [LARGE SCALE GENOMIC DNA]</scope>
    <source>
        <strain evidence="1 2">NRRL 28638</strain>
    </source>
</reference>
<evidence type="ECO:0000313" key="2">
    <source>
        <dbReference type="Proteomes" id="UP000070444"/>
    </source>
</evidence>
<dbReference type="AlphaFoldDB" id="A0A137NTB1"/>
<sequence length="87" mass="10157">MNLAVIVCNNDELAATMLRRFTEVLGRTMRDQLLQLLLHFIDSFLHWLSFKMNAEASSIAFNQLLESIMRSTTTAYQEQLKYYIIPL</sequence>
<accession>A0A137NTB1</accession>
<name>A0A137NTB1_CONC2</name>
<dbReference type="EMBL" id="KQ964789">
    <property type="protein sequence ID" value="KXN65962.1"/>
    <property type="molecule type" value="Genomic_DNA"/>
</dbReference>
<proteinExistence type="predicted"/>
<organism evidence="1 2">
    <name type="scientific">Conidiobolus coronatus (strain ATCC 28846 / CBS 209.66 / NRRL 28638)</name>
    <name type="common">Delacroixia coronata</name>
    <dbReference type="NCBI Taxonomy" id="796925"/>
    <lineage>
        <taxon>Eukaryota</taxon>
        <taxon>Fungi</taxon>
        <taxon>Fungi incertae sedis</taxon>
        <taxon>Zoopagomycota</taxon>
        <taxon>Entomophthoromycotina</taxon>
        <taxon>Entomophthoromycetes</taxon>
        <taxon>Entomophthorales</taxon>
        <taxon>Ancylistaceae</taxon>
        <taxon>Conidiobolus</taxon>
    </lineage>
</organism>
<evidence type="ECO:0000313" key="1">
    <source>
        <dbReference type="EMBL" id="KXN65962.1"/>
    </source>
</evidence>
<dbReference type="Proteomes" id="UP000070444">
    <property type="component" value="Unassembled WGS sequence"/>
</dbReference>
<gene>
    <name evidence="1" type="ORF">CONCODRAFT_12308</name>
</gene>